<evidence type="ECO:0008006" key="4">
    <source>
        <dbReference type="Google" id="ProtNLM"/>
    </source>
</evidence>
<dbReference type="Proteomes" id="UP000763088">
    <property type="component" value="Unassembled WGS sequence"/>
</dbReference>
<evidence type="ECO:0000313" key="3">
    <source>
        <dbReference type="Proteomes" id="UP000763088"/>
    </source>
</evidence>
<organism evidence="2 3">
    <name type="scientific">Xylanibacter ruminicola</name>
    <name type="common">Prevotella ruminicola</name>
    <dbReference type="NCBI Taxonomy" id="839"/>
    <lineage>
        <taxon>Bacteria</taxon>
        <taxon>Pseudomonadati</taxon>
        <taxon>Bacteroidota</taxon>
        <taxon>Bacteroidia</taxon>
        <taxon>Bacteroidales</taxon>
        <taxon>Prevotellaceae</taxon>
        <taxon>Xylanibacter</taxon>
    </lineage>
</organism>
<reference evidence="2" key="1">
    <citation type="submission" date="2019-04" db="EMBL/GenBank/DDBJ databases">
        <title>Evolution of Biomass-Degrading Anaerobic Consortia Revealed by Metagenomics.</title>
        <authorList>
            <person name="Peng X."/>
        </authorList>
    </citation>
    <scope>NUCLEOTIDE SEQUENCE</scope>
    <source>
        <strain evidence="2">SIG141</strain>
    </source>
</reference>
<keyword evidence="1" id="KW-0812">Transmembrane</keyword>
<gene>
    <name evidence="2" type="ORF">E7102_10850</name>
</gene>
<dbReference type="AlphaFoldDB" id="A0A928GJD7"/>
<proteinExistence type="predicted"/>
<accession>A0A928GJD7</accession>
<name>A0A928GJD7_XYLRU</name>
<feature type="transmembrane region" description="Helical" evidence="1">
    <location>
        <begin position="64"/>
        <end position="85"/>
    </location>
</feature>
<protein>
    <recommendedName>
        <fullName evidence="4">DUF975 family protein</fullName>
    </recommendedName>
</protein>
<sequence length="205" mass="23249">MEKDKKEIEIKVRSSQACIREGYQLYTGNFRKIFRATWWLAIIFAVLQAAASALPVLLSPTLLLPALVLGVVAVILWLIAANWRLKKRQLLKPLRPLAFSSWFRHLGKVFIVTIVCITIVAILTLLTSLPTIILMAANWQSQIGMLFGDPSGMPNHVRWLSLGVFVIAGFIQAYVWLTMVMPFYLMKGTMGIQDKEKEEFNKKTI</sequence>
<comment type="caution">
    <text evidence="2">The sequence shown here is derived from an EMBL/GenBank/DDBJ whole genome shotgun (WGS) entry which is preliminary data.</text>
</comment>
<keyword evidence="1" id="KW-0472">Membrane</keyword>
<dbReference type="EMBL" id="SUYD01000013">
    <property type="protein sequence ID" value="MBE6266943.1"/>
    <property type="molecule type" value="Genomic_DNA"/>
</dbReference>
<keyword evidence="1" id="KW-1133">Transmembrane helix</keyword>
<feature type="transmembrane region" description="Helical" evidence="1">
    <location>
        <begin position="106"/>
        <end position="139"/>
    </location>
</feature>
<feature type="transmembrane region" description="Helical" evidence="1">
    <location>
        <begin position="159"/>
        <end position="185"/>
    </location>
</feature>
<evidence type="ECO:0000313" key="2">
    <source>
        <dbReference type="EMBL" id="MBE6266943.1"/>
    </source>
</evidence>
<evidence type="ECO:0000256" key="1">
    <source>
        <dbReference type="SAM" id="Phobius"/>
    </source>
</evidence>
<feature type="transmembrane region" description="Helical" evidence="1">
    <location>
        <begin position="38"/>
        <end position="58"/>
    </location>
</feature>